<proteinExistence type="predicted"/>
<dbReference type="CDD" id="cd04301">
    <property type="entry name" value="NAT_SF"/>
    <property type="match status" value="1"/>
</dbReference>
<dbReference type="STRING" id="1195236.CTER_3245"/>
<dbReference type="InterPro" id="IPR016181">
    <property type="entry name" value="Acyl_CoA_acyltransferase"/>
</dbReference>
<sequence length="162" mass="18308">MSGDLKPELRISKADSSDGEFLKLIALLDRDLQERNGEEQQQYDKYNKVDYIKDVILIYSGVSAVGCGAFKKFDGGTVELKRIFVRKEYRKQGISRLILKSLEQLAETQGYKACVLETGLRQVEAINLYRSSGYQIIGNYGPYIGMENSLCMKKDLENSTEG</sequence>
<dbReference type="eggNOG" id="COG0456">
    <property type="taxonomic scope" value="Bacteria"/>
</dbReference>
<dbReference type="EMBL" id="AORV01000044">
    <property type="protein sequence ID" value="EMS71014.1"/>
    <property type="molecule type" value="Genomic_DNA"/>
</dbReference>
<dbReference type="PANTHER" id="PTHR13947">
    <property type="entry name" value="GNAT FAMILY N-ACETYLTRANSFERASE"/>
    <property type="match status" value="1"/>
</dbReference>
<dbReference type="Pfam" id="PF00583">
    <property type="entry name" value="Acetyltransf_1"/>
    <property type="match status" value="1"/>
</dbReference>
<keyword evidence="4" id="KW-1185">Reference proteome</keyword>
<dbReference type="InterPro" id="IPR050769">
    <property type="entry name" value="NAT_camello-type"/>
</dbReference>
<feature type="domain" description="N-acetyltransferase" evidence="2">
    <location>
        <begin position="9"/>
        <end position="157"/>
    </location>
</feature>
<organism evidence="3 4">
    <name type="scientific">Ruminiclostridium cellobioparum subsp. termitidis CT1112</name>
    <dbReference type="NCBI Taxonomy" id="1195236"/>
    <lineage>
        <taxon>Bacteria</taxon>
        <taxon>Bacillati</taxon>
        <taxon>Bacillota</taxon>
        <taxon>Clostridia</taxon>
        <taxon>Eubacteriales</taxon>
        <taxon>Oscillospiraceae</taxon>
        <taxon>Ruminiclostridium</taxon>
    </lineage>
</organism>
<evidence type="ECO:0000259" key="2">
    <source>
        <dbReference type="PROSITE" id="PS51186"/>
    </source>
</evidence>
<evidence type="ECO:0000313" key="3">
    <source>
        <dbReference type="EMBL" id="EMS71014.1"/>
    </source>
</evidence>
<dbReference type="Proteomes" id="UP000014155">
    <property type="component" value="Unassembled WGS sequence"/>
</dbReference>
<evidence type="ECO:0000256" key="1">
    <source>
        <dbReference type="ARBA" id="ARBA00022679"/>
    </source>
</evidence>
<dbReference type="PROSITE" id="PS51186">
    <property type="entry name" value="GNAT"/>
    <property type="match status" value="1"/>
</dbReference>
<dbReference type="RefSeq" id="WP_004627275.1">
    <property type="nucleotide sequence ID" value="NZ_AORV01000044.1"/>
</dbReference>
<reference evidence="3 4" key="1">
    <citation type="journal article" date="2013" name="Genome Announc.">
        <title>Draft Genome Sequence of the Cellulolytic, Mesophilic, Anaerobic Bacterium Clostridium termitidis Strain CT1112 (DSM 5398).</title>
        <authorList>
            <person name="Lal S."/>
            <person name="Ramachandran U."/>
            <person name="Zhang X."/>
            <person name="Munir R."/>
            <person name="Sparling R."/>
            <person name="Levin D.B."/>
        </authorList>
    </citation>
    <scope>NUCLEOTIDE SEQUENCE [LARGE SCALE GENOMIC DNA]</scope>
    <source>
        <strain evidence="3 4">CT1112</strain>
    </source>
</reference>
<dbReference type="SUPFAM" id="SSF55729">
    <property type="entry name" value="Acyl-CoA N-acyltransferases (Nat)"/>
    <property type="match status" value="1"/>
</dbReference>
<dbReference type="AlphaFoldDB" id="S0FPE1"/>
<dbReference type="InterPro" id="IPR000182">
    <property type="entry name" value="GNAT_dom"/>
</dbReference>
<evidence type="ECO:0000313" key="4">
    <source>
        <dbReference type="Proteomes" id="UP000014155"/>
    </source>
</evidence>
<name>S0FPE1_RUMCE</name>
<dbReference type="PANTHER" id="PTHR13947:SF37">
    <property type="entry name" value="LD18367P"/>
    <property type="match status" value="1"/>
</dbReference>
<dbReference type="GO" id="GO:0008080">
    <property type="term" value="F:N-acetyltransferase activity"/>
    <property type="evidence" value="ECO:0007669"/>
    <property type="project" value="InterPro"/>
</dbReference>
<gene>
    <name evidence="3" type="ORF">CTER_3245</name>
</gene>
<accession>S0FPE1</accession>
<protein>
    <submittedName>
        <fullName evidence="3">Acetyltransferase</fullName>
    </submittedName>
</protein>
<comment type="caution">
    <text evidence="3">The sequence shown here is derived from an EMBL/GenBank/DDBJ whole genome shotgun (WGS) entry which is preliminary data.</text>
</comment>
<dbReference type="Gene3D" id="3.40.630.30">
    <property type="match status" value="1"/>
</dbReference>
<dbReference type="PATRIC" id="fig|1195236.3.peg.3468"/>
<keyword evidence="1 3" id="KW-0808">Transferase</keyword>